<dbReference type="InterPro" id="IPR032808">
    <property type="entry name" value="DoxX"/>
</dbReference>
<comment type="caution">
    <text evidence="8">The sequence shown here is derived from an EMBL/GenBank/DDBJ whole genome shotgun (WGS) entry which is preliminary data.</text>
</comment>
<evidence type="ECO:0000256" key="4">
    <source>
        <dbReference type="ARBA" id="ARBA00022692"/>
    </source>
</evidence>
<evidence type="ECO:0000313" key="9">
    <source>
        <dbReference type="Proteomes" id="UP001250662"/>
    </source>
</evidence>
<comment type="similarity">
    <text evidence="2">Belongs to the DoxX family.</text>
</comment>
<keyword evidence="6 7" id="KW-0472">Membrane</keyword>
<evidence type="ECO:0000256" key="3">
    <source>
        <dbReference type="ARBA" id="ARBA00022475"/>
    </source>
</evidence>
<evidence type="ECO:0000256" key="5">
    <source>
        <dbReference type="ARBA" id="ARBA00022989"/>
    </source>
</evidence>
<dbReference type="EMBL" id="JAVRHU010000002">
    <property type="protein sequence ID" value="MDT0621659.1"/>
    <property type="molecule type" value="Genomic_DNA"/>
</dbReference>
<evidence type="ECO:0000313" key="8">
    <source>
        <dbReference type="EMBL" id="MDT0621659.1"/>
    </source>
</evidence>
<dbReference type="PANTHER" id="PTHR33452">
    <property type="entry name" value="OXIDOREDUCTASE CATD-RELATED"/>
    <property type="match status" value="1"/>
</dbReference>
<accession>A0ABU3BHN2</accession>
<sequence length="126" mass="13606">MKSKDLQHIGFALLRIVPSAMMLFVHGIGKFQKLMAGDFAFADPIGIGQAPSLFLAVIGEVVAPILIIVGFKTRFAAIPAFITMFVAAFVQHGADPFTKKELAILYAVIFLVIGLIGPGKYSLDRK</sequence>
<comment type="subcellular location">
    <subcellularLocation>
        <location evidence="1">Cell membrane</location>
        <topology evidence="1">Multi-pass membrane protein</topology>
    </subcellularLocation>
</comment>
<reference evidence="8 9" key="1">
    <citation type="submission" date="2023-09" db="EMBL/GenBank/DDBJ databases">
        <authorList>
            <person name="Rey-Velasco X."/>
        </authorList>
    </citation>
    <scope>NUCLEOTIDE SEQUENCE [LARGE SCALE GENOMIC DNA]</scope>
    <source>
        <strain evidence="8 9">P007</strain>
    </source>
</reference>
<keyword evidence="4 7" id="KW-0812">Transmembrane</keyword>
<dbReference type="PANTHER" id="PTHR33452:SF1">
    <property type="entry name" value="INNER MEMBRANE PROTEIN YPHA-RELATED"/>
    <property type="match status" value="1"/>
</dbReference>
<name>A0ABU3BHN2_9FLAO</name>
<feature type="transmembrane region" description="Helical" evidence="7">
    <location>
        <begin position="75"/>
        <end position="91"/>
    </location>
</feature>
<dbReference type="Pfam" id="PF07681">
    <property type="entry name" value="DoxX"/>
    <property type="match status" value="1"/>
</dbReference>
<organism evidence="8 9">
    <name type="scientific">Croceitalea vernalis</name>
    <dbReference type="NCBI Taxonomy" id="3075599"/>
    <lineage>
        <taxon>Bacteria</taxon>
        <taxon>Pseudomonadati</taxon>
        <taxon>Bacteroidota</taxon>
        <taxon>Flavobacteriia</taxon>
        <taxon>Flavobacteriales</taxon>
        <taxon>Flavobacteriaceae</taxon>
        <taxon>Croceitalea</taxon>
    </lineage>
</organism>
<dbReference type="Proteomes" id="UP001250662">
    <property type="component" value="Unassembled WGS sequence"/>
</dbReference>
<keyword evidence="9" id="KW-1185">Reference proteome</keyword>
<gene>
    <name evidence="8" type="ORF">RM520_08475</name>
</gene>
<dbReference type="InterPro" id="IPR051907">
    <property type="entry name" value="DoxX-like_oxidoreductase"/>
</dbReference>
<keyword evidence="3" id="KW-1003">Cell membrane</keyword>
<feature type="transmembrane region" description="Helical" evidence="7">
    <location>
        <begin position="49"/>
        <end position="68"/>
    </location>
</feature>
<feature type="transmembrane region" description="Helical" evidence="7">
    <location>
        <begin position="103"/>
        <end position="123"/>
    </location>
</feature>
<feature type="transmembrane region" description="Helical" evidence="7">
    <location>
        <begin position="12"/>
        <end position="29"/>
    </location>
</feature>
<evidence type="ECO:0000256" key="7">
    <source>
        <dbReference type="SAM" id="Phobius"/>
    </source>
</evidence>
<dbReference type="RefSeq" id="WP_311387703.1">
    <property type="nucleotide sequence ID" value="NZ_JAVRHU010000002.1"/>
</dbReference>
<proteinExistence type="inferred from homology"/>
<evidence type="ECO:0000256" key="6">
    <source>
        <dbReference type="ARBA" id="ARBA00023136"/>
    </source>
</evidence>
<protein>
    <submittedName>
        <fullName evidence="8">DoxX family protein</fullName>
    </submittedName>
</protein>
<evidence type="ECO:0000256" key="1">
    <source>
        <dbReference type="ARBA" id="ARBA00004651"/>
    </source>
</evidence>
<keyword evidence="5 7" id="KW-1133">Transmembrane helix</keyword>
<evidence type="ECO:0000256" key="2">
    <source>
        <dbReference type="ARBA" id="ARBA00006679"/>
    </source>
</evidence>